<keyword evidence="6" id="KW-1185">Reference proteome</keyword>
<keyword evidence="3" id="KW-0732">Signal</keyword>
<proteinExistence type="predicted"/>
<comment type="caution">
    <text evidence="5">The sequence shown here is derived from an EMBL/GenBank/DDBJ whole genome shotgun (WGS) entry which is preliminary data.</text>
</comment>
<dbReference type="Proteomes" id="UP000248745">
    <property type="component" value="Unassembled WGS sequence"/>
</dbReference>
<evidence type="ECO:0000256" key="3">
    <source>
        <dbReference type="SAM" id="SignalP"/>
    </source>
</evidence>
<keyword evidence="2" id="KW-0472">Membrane</keyword>
<feature type="chain" id="PRO_5015992106" description="Bacterial surface antigen (D15) domain-containing protein" evidence="3">
    <location>
        <begin position="27"/>
        <end position="351"/>
    </location>
</feature>
<evidence type="ECO:0000256" key="2">
    <source>
        <dbReference type="ARBA" id="ARBA00023136"/>
    </source>
</evidence>
<feature type="domain" description="Bacterial surface antigen (D15)" evidence="4">
    <location>
        <begin position="73"/>
        <end position="300"/>
    </location>
</feature>
<dbReference type="Gene3D" id="2.40.160.50">
    <property type="entry name" value="membrane protein fhac: a member of the omp85/tpsb transporter family"/>
    <property type="match status" value="1"/>
</dbReference>
<reference evidence="5 6" key="1">
    <citation type="submission" date="2018-06" db="EMBL/GenBank/DDBJ databases">
        <title>Mucibacter soli gen. nov., sp. nov., a new member of the family Chitinophagaceae producing mucin.</title>
        <authorList>
            <person name="Kim M.-K."/>
            <person name="Park S."/>
            <person name="Kim T.-S."/>
            <person name="Joung Y."/>
            <person name="Han J.-H."/>
            <person name="Kim S.B."/>
        </authorList>
    </citation>
    <scope>NUCLEOTIDE SEQUENCE [LARGE SCALE GENOMIC DNA]</scope>
    <source>
        <strain evidence="5 6">R1-15</strain>
    </source>
</reference>
<comment type="subcellular location">
    <subcellularLocation>
        <location evidence="1">Membrane</location>
    </subcellularLocation>
</comment>
<organism evidence="5 6">
    <name type="scientific">Taibaiella soli</name>
    <dbReference type="NCBI Taxonomy" id="1649169"/>
    <lineage>
        <taxon>Bacteria</taxon>
        <taxon>Pseudomonadati</taxon>
        <taxon>Bacteroidota</taxon>
        <taxon>Chitinophagia</taxon>
        <taxon>Chitinophagales</taxon>
        <taxon>Chitinophagaceae</taxon>
        <taxon>Taibaiella</taxon>
    </lineage>
</organism>
<name>A0A2W2AJB8_9BACT</name>
<protein>
    <recommendedName>
        <fullName evidence="4">Bacterial surface antigen (D15) domain-containing protein</fullName>
    </recommendedName>
</protein>
<dbReference type="AlphaFoldDB" id="A0A2W2AJB8"/>
<dbReference type="GO" id="GO:0019867">
    <property type="term" value="C:outer membrane"/>
    <property type="evidence" value="ECO:0007669"/>
    <property type="project" value="InterPro"/>
</dbReference>
<evidence type="ECO:0000313" key="5">
    <source>
        <dbReference type="EMBL" id="PZF73612.1"/>
    </source>
</evidence>
<evidence type="ECO:0000259" key="4">
    <source>
        <dbReference type="Pfam" id="PF01103"/>
    </source>
</evidence>
<dbReference type="Pfam" id="PF01103">
    <property type="entry name" value="Omp85"/>
    <property type="match status" value="1"/>
</dbReference>
<accession>A0A2W2AJB8</accession>
<sequence>MPFITLHKKGLPLLWILLLGSVIARAQTDTAHKKKVNITGIPIVSYNSSYGVIVGVNGMAFFRLSKKDTISPASQVGLGLGYTQNKSWFGSAFGQFYINEDRWRITAAGGLGNINFQYFEAANETEDGGFVDYGTVSKFIFLKGMRKIKGHLYGGLFAKLQHSETTFDNSDSVENVNINGIGASLLFDSRNTVYNPSKGLQAAVSFLVNPEWLDNDDVFNSLTVYANYYHRVTKNAIIAARISIHAGLGVVPFVGQHAVGGRDIRGYTSGEFRGNQVYSGQAEYRWNFYRRWGAVGFFGVAFTEAPSSGLLPGGGAGIRFKAIPSRNINIGIDGAVGKNDKGIYFRINEAF</sequence>
<dbReference type="InterPro" id="IPR000184">
    <property type="entry name" value="Bac_surfAg_D15"/>
</dbReference>
<dbReference type="RefSeq" id="WP_110998338.1">
    <property type="nucleotide sequence ID" value="NZ_QKTW01000011.1"/>
</dbReference>
<gene>
    <name evidence="5" type="ORF">DN068_07775</name>
</gene>
<feature type="signal peptide" evidence="3">
    <location>
        <begin position="1"/>
        <end position="26"/>
    </location>
</feature>
<evidence type="ECO:0000313" key="6">
    <source>
        <dbReference type="Proteomes" id="UP000248745"/>
    </source>
</evidence>
<evidence type="ECO:0000256" key="1">
    <source>
        <dbReference type="ARBA" id="ARBA00004370"/>
    </source>
</evidence>
<dbReference type="OrthoDB" id="621220at2"/>
<dbReference type="EMBL" id="QKTW01000011">
    <property type="protein sequence ID" value="PZF73612.1"/>
    <property type="molecule type" value="Genomic_DNA"/>
</dbReference>